<dbReference type="SUPFAM" id="SSF56112">
    <property type="entry name" value="Protein kinase-like (PK-like)"/>
    <property type="match status" value="1"/>
</dbReference>
<dbReference type="Gene3D" id="3.90.1200.10">
    <property type="match status" value="1"/>
</dbReference>
<dbReference type="Pfam" id="PF01636">
    <property type="entry name" value="APH"/>
    <property type="match status" value="1"/>
</dbReference>
<sequence length="311" mass="34755">MAEERRPVRPAPSGTRHTVPGALLADLRGARHSHPGELAAVLASWSLRPLTGGRNNDVYAWDGICVKLYRRTDRNRVEREWHGLRHVAELGVAPRPLWFDEHPSRPALGMTLVPGSPADEGVFPPALLTDLAGATRAMQALPLTEPLAAMARVDSIARYVARLTDEWPVQLSEAPGDEHTPQMLTLLRRWRAGNDACLLAQPAPKVFSRGDANLLNWLHHHTGLHVVDFEFAGFSDPAVDAADHVEHISACHVPDACWFPLTEAFGDRDRARFDAARRTIALRWLAVLWKQRGHRPHEFLRQLDRVRTLLA</sequence>
<feature type="domain" description="Aminoglycoside phosphotransferase" evidence="1">
    <location>
        <begin position="47"/>
        <end position="276"/>
    </location>
</feature>
<evidence type="ECO:0000313" key="3">
    <source>
        <dbReference type="Proteomes" id="UP000199028"/>
    </source>
</evidence>
<keyword evidence="2" id="KW-0808">Transferase</keyword>
<dbReference type="InterPro" id="IPR002575">
    <property type="entry name" value="Aminoglycoside_PTrfase"/>
</dbReference>
<name>A0A1H9H5I9_9PSEU</name>
<accession>A0A1H9H5I9</accession>
<evidence type="ECO:0000259" key="1">
    <source>
        <dbReference type="Pfam" id="PF01636"/>
    </source>
</evidence>
<evidence type="ECO:0000313" key="2">
    <source>
        <dbReference type="EMBL" id="SEQ57604.1"/>
    </source>
</evidence>
<dbReference type="InterPro" id="IPR011009">
    <property type="entry name" value="Kinase-like_dom_sf"/>
</dbReference>
<organism evidence="2 3">
    <name type="scientific">Lentzea flaviverrucosa</name>
    <dbReference type="NCBI Taxonomy" id="200379"/>
    <lineage>
        <taxon>Bacteria</taxon>
        <taxon>Bacillati</taxon>
        <taxon>Actinomycetota</taxon>
        <taxon>Actinomycetes</taxon>
        <taxon>Pseudonocardiales</taxon>
        <taxon>Pseudonocardiaceae</taxon>
        <taxon>Lentzea</taxon>
    </lineage>
</organism>
<dbReference type="EMBL" id="FOFT01000002">
    <property type="protein sequence ID" value="SEQ57604.1"/>
    <property type="molecule type" value="Genomic_DNA"/>
</dbReference>
<dbReference type="AlphaFoldDB" id="A0A1H9H5I9"/>
<dbReference type="Proteomes" id="UP000199028">
    <property type="component" value="Unassembled WGS sequence"/>
</dbReference>
<keyword evidence="3" id="KW-1185">Reference proteome</keyword>
<protein>
    <submittedName>
        <fullName evidence="2">Phosphotransferase enzyme family protein</fullName>
    </submittedName>
</protein>
<reference evidence="3" key="1">
    <citation type="submission" date="2016-10" db="EMBL/GenBank/DDBJ databases">
        <authorList>
            <person name="Varghese N."/>
            <person name="Submissions S."/>
        </authorList>
    </citation>
    <scope>NUCLEOTIDE SEQUENCE [LARGE SCALE GENOMIC DNA]</scope>
    <source>
        <strain evidence="3">CGMCC 4.578</strain>
    </source>
</reference>
<dbReference type="GO" id="GO:0016740">
    <property type="term" value="F:transferase activity"/>
    <property type="evidence" value="ECO:0007669"/>
    <property type="project" value="UniProtKB-KW"/>
</dbReference>
<gene>
    <name evidence="2" type="ORF">SAMN05216195_102773</name>
</gene>
<proteinExistence type="predicted"/>